<proteinExistence type="predicted"/>
<dbReference type="EMBL" id="WJXW01000002">
    <property type="protein sequence ID" value="KAF9738990.1"/>
    <property type="molecule type" value="Genomic_DNA"/>
</dbReference>
<evidence type="ECO:0000313" key="2">
    <source>
        <dbReference type="EMBL" id="KAF9738990.1"/>
    </source>
</evidence>
<evidence type="ECO:0000313" key="3">
    <source>
        <dbReference type="Proteomes" id="UP000756921"/>
    </source>
</evidence>
<comment type="caution">
    <text evidence="2">The sequence shown here is derived from an EMBL/GenBank/DDBJ whole genome shotgun (WGS) entry which is preliminary data.</text>
</comment>
<sequence length="96" mass="10906">MMEFCELDEASYRVPVPSQNRKLVDGDTDDLLFHTARRLELDGSLFSETWDAMPEEQQPSNPVMRAWMATFHASTGIERPEGEDVKDAEGGMWAVE</sequence>
<feature type="compositionally biased region" description="Basic and acidic residues" evidence="1">
    <location>
        <begin position="78"/>
        <end position="89"/>
    </location>
</feature>
<organism evidence="2 3">
    <name type="scientific">Paraphaeosphaeria minitans</name>
    <dbReference type="NCBI Taxonomy" id="565426"/>
    <lineage>
        <taxon>Eukaryota</taxon>
        <taxon>Fungi</taxon>
        <taxon>Dikarya</taxon>
        <taxon>Ascomycota</taxon>
        <taxon>Pezizomycotina</taxon>
        <taxon>Dothideomycetes</taxon>
        <taxon>Pleosporomycetidae</taxon>
        <taxon>Pleosporales</taxon>
        <taxon>Massarineae</taxon>
        <taxon>Didymosphaeriaceae</taxon>
        <taxon>Paraphaeosphaeria</taxon>
    </lineage>
</organism>
<reference evidence="2" key="1">
    <citation type="journal article" date="2020" name="Mol. Plant Microbe Interact.">
        <title>Genome Sequence of the Biocontrol Agent Coniothyrium minitans strain Conio (IMI 134523).</title>
        <authorList>
            <person name="Patel D."/>
            <person name="Shittu T.A."/>
            <person name="Baroncelli R."/>
            <person name="Muthumeenakshi S."/>
            <person name="Osborne T.H."/>
            <person name="Janganan T.K."/>
            <person name="Sreenivasaprasad S."/>
        </authorList>
    </citation>
    <scope>NUCLEOTIDE SEQUENCE</scope>
    <source>
        <strain evidence="2">Conio</strain>
    </source>
</reference>
<gene>
    <name evidence="2" type="ORF">PMIN01_01624</name>
</gene>
<feature type="region of interest" description="Disordered" evidence="1">
    <location>
        <begin position="75"/>
        <end position="96"/>
    </location>
</feature>
<name>A0A9P6GPZ6_9PLEO</name>
<keyword evidence="3" id="KW-1185">Reference proteome</keyword>
<dbReference type="OrthoDB" id="3650366at2759"/>
<evidence type="ECO:0000256" key="1">
    <source>
        <dbReference type="SAM" id="MobiDB-lite"/>
    </source>
</evidence>
<dbReference type="AlphaFoldDB" id="A0A9P6GPZ6"/>
<protein>
    <submittedName>
        <fullName evidence="2">Uncharacterized protein</fullName>
    </submittedName>
</protein>
<dbReference type="Proteomes" id="UP000756921">
    <property type="component" value="Unassembled WGS sequence"/>
</dbReference>
<accession>A0A9P6GPZ6</accession>